<evidence type="ECO:0000313" key="1">
    <source>
        <dbReference type="EMBL" id="CAH0533415.1"/>
    </source>
</evidence>
<dbReference type="RefSeq" id="WP_237465841.1">
    <property type="nucleotide sequence ID" value="NZ_CAKLDI010000001.1"/>
</dbReference>
<dbReference type="EMBL" id="CAKLDI010000001">
    <property type="protein sequence ID" value="CAH0533415.1"/>
    <property type="molecule type" value="Genomic_DNA"/>
</dbReference>
<sequence>MIEQRNEQIRRREEQEWLERFKNGQLVDYLQGTNDYPYSYARNLLADNYRYEQNRHFLIYNFWCLSRQYDLDTCTLLIEAFSALYYRDKYALLASVCELTQIIKTKFEVDIKYGDEPPVVLISQLNEVAADFYHKLQKCSRDDFELDDDYYEYMKAPKWHRFVDVEFFKSEIEENIEFLRSHL</sequence>
<gene>
    <name evidence="1" type="ORF">VST7929_01283</name>
</gene>
<evidence type="ECO:0000313" key="2">
    <source>
        <dbReference type="Proteomes" id="UP000838672"/>
    </source>
</evidence>
<organism evidence="1 2">
    <name type="scientific">Vibrio stylophorae</name>
    <dbReference type="NCBI Taxonomy" id="659351"/>
    <lineage>
        <taxon>Bacteria</taxon>
        <taxon>Pseudomonadati</taxon>
        <taxon>Pseudomonadota</taxon>
        <taxon>Gammaproteobacteria</taxon>
        <taxon>Vibrionales</taxon>
        <taxon>Vibrionaceae</taxon>
        <taxon>Vibrio</taxon>
    </lineage>
</organism>
<keyword evidence="2" id="KW-1185">Reference proteome</keyword>
<protein>
    <submittedName>
        <fullName evidence="1">Uncharacterized protein</fullName>
    </submittedName>
</protein>
<proteinExistence type="predicted"/>
<comment type="caution">
    <text evidence="1">The sequence shown here is derived from an EMBL/GenBank/DDBJ whole genome shotgun (WGS) entry which is preliminary data.</text>
</comment>
<reference evidence="1" key="1">
    <citation type="submission" date="2021-11" db="EMBL/GenBank/DDBJ databases">
        <authorList>
            <person name="Rodrigo-Torres L."/>
            <person name="Arahal R. D."/>
            <person name="Lucena T."/>
        </authorList>
    </citation>
    <scope>NUCLEOTIDE SEQUENCE</scope>
    <source>
        <strain evidence="1">CECT 7929</strain>
    </source>
</reference>
<name>A0ABM8ZTZ8_9VIBR</name>
<dbReference type="Proteomes" id="UP000838672">
    <property type="component" value="Unassembled WGS sequence"/>
</dbReference>
<accession>A0ABM8ZTZ8</accession>